<protein>
    <submittedName>
        <fullName evidence="2">Uncharacterized protein</fullName>
    </submittedName>
</protein>
<evidence type="ECO:0000313" key="3">
    <source>
        <dbReference type="Proteomes" id="UP000681720"/>
    </source>
</evidence>
<feature type="compositionally biased region" description="Polar residues" evidence="1">
    <location>
        <begin position="21"/>
        <end position="30"/>
    </location>
</feature>
<reference evidence="2" key="1">
    <citation type="submission" date="2021-02" db="EMBL/GenBank/DDBJ databases">
        <authorList>
            <person name="Nowell W R."/>
        </authorList>
    </citation>
    <scope>NUCLEOTIDE SEQUENCE</scope>
</reference>
<sequence>MTANTHSLRTPSLLDKVQEMSEANATTGSFDHSDADRPPSSSKKNTDLTSKRARIQAVLSPRSNANDKKTNPVLSNSGAASS</sequence>
<organism evidence="2 3">
    <name type="scientific">Rotaria magnacalcarata</name>
    <dbReference type="NCBI Taxonomy" id="392030"/>
    <lineage>
        <taxon>Eukaryota</taxon>
        <taxon>Metazoa</taxon>
        <taxon>Spiralia</taxon>
        <taxon>Gnathifera</taxon>
        <taxon>Rotifera</taxon>
        <taxon>Eurotatoria</taxon>
        <taxon>Bdelloidea</taxon>
        <taxon>Philodinida</taxon>
        <taxon>Philodinidae</taxon>
        <taxon>Rotaria</taxon>
    </lineage>
</organism>
<feature type="non-terminal residue" evidence="2">
    <location>
        <position position="1"/>
    </location>
</feature>
<evidence type="ECO:0000313" key="2">
    <source>
        <dbReference type="EMBL" id="CAF5224227.1"/>
    </source>
</evidence>
<comment type="caution">
    <text evidence="2">The sequence shown here is derived from an EMBL/GenBank/DDBJ whole genome shotgun (WGS) entry which is preliminary data.</text>
</comment>
<dbReference type="Proteomes" id="UP000681720">
    <property type="component" value="Unassembled WGS sequence"/>
</dbReference>
<gene>
    <name evidence="2" type="ORF">GIL414_LOCUS85998</name>
</gene>
<feature type="compositionally biased region" description="Polar residues" evidence="1">
    <location>
        <begin position="72"/>
        <end position="82"/>
    </location>
</feature>
<name>A0A8S3JWI9_9BILA</name>
<proteinExistence type="predicted"/>
<feature type="region of interest" description="Disordered" evidence="1">
    <location>
        <begin position="1"/>
        <end position="82"/>
    </location>
</feature>
<evidence type="ECO:0000256" key="1">
    <source>
        <dbReference type="SAM" id="MobiDB-lite"/>
    </source>
</evidence>
<accession>A0A8S3JWI9</accession>
<dbReference type="EMBL" id="CAJOBJ010372823">
    <property type="protein sequence ID" value="CAF5224227.1"/>
    <property type="molecule type" value="Genomic_DNA"/>
</dbReference>
<feature type="compositionally biased region" description="Polar residues" evidence="1">
    <location>
        <begin position="1"/>
        <end position="10"/>
    </location>
</feature>
<dbReference type="AlphaFoldDB" id="A0A8S3JWI9"/>